<evidence type="ECO:0000313" key="2">
    <source>
        <dbReference type="EMBL" id="PZN73228.1"/>
    </source>
</evidence>
<gene>
    <name evidence="2" type="ORF">DM484_23080</name>
</gene>
<sequence>MCSIFISYSHVDDKQQADLRRFLDPLGRKGLIKFWDDRKIQTGDDWKREIDQALAATSMAVLLVTQNFLNSTFIADEELPYLLAKHKKHEITILPVFLDISNVGLVQPDLAAIQGYGSPLEPLSKLKKLERLEKFKALSERLAELAQRPPPPPPPPPLDRGNYELNVNLRREGAKLMLAYRRPGEDPFLRCECAWAEVEASIRPILNSLRTGAPQQLANELAANAEKSWAWKLFELLFKDKDLATIFRAAFYQFDPAVMPNPVRAPLRLRISSDDPELAALPWRIMAWDGHLLRERRWVFATGQNPDPVNDVSTLASCEVLLIAESGHGEMLKESLLSLWPKADASIRLATCSGEVQNAILGQSPHLVYVHAQGSQGLRLSDGVLPLPKLAEWLNAQRPGPAVVMLYLENCGLSDPRALFGGSIPLLLWRTVTSPMRNPTALPLAWLHAWLGEGRDPVDALQQICREGSPVDAVEALTLAVRANYRHWRTDPPQEGPRNPATLHRLDRDTQKAHVGKWLRELIDSDRMRVMALVPFGTAGNHLEKIHEQLCQYAETDLHDRAKIKQIKLEFPESRADLRVELEHELRQQLQREKTSQKSERELLQCASPCDDPDRRSVLWLHWGVFGGTGNAPLLKLDELNIWLNFICEFVTHHCPEHIRIVCSLALETPDGEHSELRESLDDKDGELTDNHFVLNILEPVGNVEKHELRKFLRENSGCPPQLCVKLADLLSKETGGEFQQLVALIEPAEKTGSWHSLLGQLQSRHKPPF</sequence>
<feature type="domain" description="TIR" evidence="1">
    <location>
        <begin position="1"/>
        <end position="134"/>
    </location>
</feature>
<dbReference type="EMBL" id="QJPH01000463">
    <property type="protein sequence ID" value="PZN73228.1"/>
    <property type="molecule type" value="Genomic_DNA"/>
</dbReference>
<dbReference type="SMART" id="SM00255">
    <property type="entry name" value="TIR"/>
    <property type="match status" value="1"/>
</dbReference>
<organism evidence="2 3">
    <name type="scientific">Candidatus Methylumidiphilus alinenensis</name>
    <dbReference type="NCBI Taxonomy" id="2202197"/>
    <lineage>
        <taxon>Bacteria</taxon>
        <taxon>Pseudomonadati</taxon>
        <taxon>Pseudomonadota</taxon>
        <taxon>Gammaproteobacteria</taxon>
        <taxon>Methylococcales</taxon>
        <taxon>Candidatus Methylumidiphilus</taxon>
    </lineage>
</organism>
<dbReference type="Proteomes" id="UP000249396">
    <property type="component" value="Unassembled WGS sequence"/>
</dbReference>
<dbReference type="Gene3D" id="3.40.50.10140">
    <property type="entry name" value="Toll/interleukin-1 receptor homology (TIR) domain"/>
    <property type="match status" value="1"/>
</dbReference>
<name>A0A2W4QZ84_9GAMM</name>
<dbReference type="GO" id="GO:0007165">
    <property type="term" value="P:signal transduction"/>
    <property type="evidence" value="ECO:0007669"/>
    <property type="project" value="InterPro"/>
</dbReference>
<accession>A0A2W4QZ84</accession>
<protein>
    <recommendedName>
        <fullName evidence="1">TIR domain-containing protein</fullName>
    </recommendedName>
</protein>
<reference evidence="2 3" key="1">
    <citation type="journal article" date="2018" name="Aquat. Microb. Ecol.">
        <title>Gammaproteobacterial methanotrophs dominate.</title>
        <authorList>
            <person name="Rissanen A.J."/>
            <person name="Saarenheimo J."/>
            <person name="Tiirola M."/>
            <person name="Peura S."/>
            <person name="Aalto S.L."/>
            <person name="Karvinen A."/>
            <person name="Nykanen H."/>
        </authorList>
    </citation>
    <scope>NUCLEOTIDE SEQUENCE [LARGE SCALE GENOMIC DNA]</scope>
    <source>
        <strain evidence="2">AMbin10</strain>
    </source>
</reference>
<dbReference type="AlphaFoldDB" id="A0A2W4QZ84"/>
<dbReference type="InterPro" id="IPR000157">
    <property type="entry name" value="TIR_dom"/>
</dbReference>
<dbReference type="SUPFAM" id="SSF52200">
    <property type="entry name" value="Toll/Interleukin receptor TIR domain"/>
    <property type="match status" value="1"/>
</dbReference>
<comment type="caution">
    <text evidence="2">The sequence shown here is derived from an EMBL/GenBank/DDBJ whole genome shotgun (WGS) entry which is preliminary data.</text>
</comment>
<dbReference type="Pfam" id="PF13676">
    <property type="entry name" value="TIR_2"/>
    <property type="match status" value="1"/>
</dbReference>
<dbReference type="PROSITE" id="PS50104">
    <property type="entry name" value="TIR"/>
    <property type="match status" value="1"/>
</dbReference>
<evidence type="ECO:0000259" key="1">
    <source>
        <dbReference type="PROSITE" id="PS50104"/>
    </source>
</evidence>
<proteinExistence type="predicted"/>
<evidence type="ECO:0000313" key="3">
    <source>
        <dbReference type="Proteomes" id="UP000249396"/>
    </source>
</evidence>
<dbReference type="InterPro" id="IPR035897">
    <property type="entry name" value="Toll_tir_struct_dom_sf"/>
</dbReference>